<accession>A0A9Q5VBR1</accession>
<reference evidence="1 2" key="1">
    <citation type="submission" date="2019-04" db="EMBL/GenBank/DDBJ databases">
        <title>Complete genome sequencing of Piscirickettsia salmonis strain Psal-009.</title>
        <authorList>
            <person name="Schober I."/>
            <person name="Bunk B."/>
            <person name="Sproer C."/>
            <person name="Carril G.P."/>
            <person name="Riedel T."/>
            <person name="Flores-Herrera P.A."/>
            <person name="Nourdin-Galindo G."/>
            <person name="Marshall S.H."/>
            <person name="Overmann J."/>
        </authorList>
    </citation>
    <scope>NUCLEOTIDE SEQUENCE [LARGE SCALE GENOMIC DNA]</scope>
    <source>
        <strain evidence="1 2">Psal-009</strain>
    </source>
</reference>
<dbReference type="AlphaFoldDB" id="A0A9Q5VBR1"/>
<dbReference type="RefSeq" id="WP_016210823.1">
    <property type="nucleotide sequence ID" value="NZ_CP013778.1"/>
</dbReference>
<proteinExistence type="predicted"/>
<dbReference type="EMBL" id="CP038908">
    <property type="protein sequence ID" value="QGO07058.1"/>
    <property type="molecule type" value="Genomic_DNA"/>
</dbReference>
<name>A0A9Q5VBR1_PISSA</name>
<evidence type="ECO:0000313" key="1">
    <source>
        <dbReference type="EMBL" id="QGO07058.1"/>
    </source>
</evidence>
<sequence>MLPKFEDIHKKAQGFINHFIQNKDKGEFWKLSHDYKEREKRDHLLFQIKEDIDNSKSVYDLLKPLGTIQRNELTQKYLTYSCPESTRLKKFLGDCLNNCEQHIDNLINKKLNTIKDKILSHAQEGRFEFGWGGSCYSIHDENGTRRKVPRRVQYIYEAITGDLPLKDKLAIVNNLLATAKPDSGYKAGLLWWGRTQNSTTDFLQSLDCPELH</sequence>
<organism evidence="1 2">
    <name type="scientific">Piscirickettsia salmonis</name>
    <dbReference type="NCBI Taxonomy" id="1238"/>
    <lineage>
        <taxon>Bacteria</taxon>
        <taxon>Pseudomonadati</taxon>
        <taxon>Pseudomonadota</taxon>
        <taxon>Gammaproteobacteria</taxon>
        <taxon>Thiotrichales</taxon>
        <taxon>Piscirickettsiaceae</taxon>
        <taxon>Piscirickettsia</taxon>
    </lineage>
</organism>
<dbReference type="GeneID" id="66739879"/>
<gene>
    <name evidence="1" type="ORF">Psal009_02995</name>
</gene>
<evidence type="ECO:0000313" key="2">
    <source>
        <dbReference type="Proteomes" id="UP000422232"/>
    </source>
</evidence>
<dbReference type="Proteomes" id="UP000422232">
    <property type="component" value="Chromosome"/>
</dbReference>
<keyword evidence="2" id="KW-1185">Reference proteome</keyword>
<protein>
    <submittedName>
        <fullName evidence="1">Uncharacterized protein</fullName>
    </submittedName>
</protein>